<accession>A0A2U1CF00</accession>
<keyword evidence="1" id="KW-0472">Membrane</keyword>
<organism evidence="2 3">
    <name type="scientific">Intestinimonas butyriciproducens</name>
    <dbReference type="NCBI Taxonomy" id="1297617"/>
    <lineage>
        <taxon>Bacteria</taxon>
        <taxon>Bacillati</taxon>
        <taxon>Bacillota</taxon>
        <taxon>Clostridia</taxon>
        <taxon>Eubacteriales</taxon>
        <taxon>Intestinimonas</taxon>
    </lineage>
</organism>
<reference evidence="2 3" key="1">
    <citation type="submission" date="2018-04" db="EMBL/GenBank/DDBJ databases">
        <title>Genomic Encyclopedia of Type Strains, Phase IV (KMG-IV): sequencing the most valuable type-strain genomes for metagenomic binning, comparative biology and taxonomic classification.</title>
        <authorList>
            <person name="Goeker M."/>
        </authorList>
    </citation>
    <scope>NUCLEOTIDE SEQUENCE [LARGE SCALE GENOMIC DNA]</scope>
    <source>
        <strain evidence="2 3">DSM 26588</strain>
    </source>
</reference>
<keyword evidence="1" id="KW-1133">Transmembrane helix</keyword>
<dbReference type="GeneID" id="93229543"/>
<evidence type="ECO:0000313" key="3">
    <source>
        <dbReference type="Proteomes" id="UP000245778"/>
    </source>
</evidence>
<proteinExistence type="predicted"/>
<feature type="transmembrane region" description="Helical" evidence="1">
    <location>
        <begin position="69"/>
        <end position="92"/>
    </location>
</feature>
<evidence type="ECO:0000313" key="2">
    <source>
        <dbReference type="EMBL" id="PVY59440.1"/>
    </source>
</evidence>
<dbReference type="AlphaFoldDB" id="A0A2U1CF00"/>
<dbReference type="EMBL" id="QEKK01000002">
    <property type="protein sequence ID" value="PVY59440.1"/>
    <property type="molecule type" value="Genomic_DNA"/>
</dbReference>
<name>A0A2U1CF00_9FIRM</name>
<dbReference type="RefSeq" id="WP_075703658.1">
    <property type="nucleotide sequence ID" value="NZ_CAMREZ010000001.1"/>
</dbReference>
<gene>
    <name evidence="2" type="ORF">C7373_102426</name>
</gene>
<sequence length="145" mass="16377">MINKTEYQETEDWAVELQENLLKGQAGSLVLHTDSGKDILLDYRPLSVDGWFLATLIPKDILSSEVDRFISRTFAITVLLVALFLTLLIATISMQNRYRSKIEKMSFYDPVTGGASNVYLQFQAQELIRKAPQGCYVVASLNLKI</sequence>
<dbReference type="Proteomes" id="UP000245778">
    <property type="component" value="Unassembled WGS sequence"/>
</dbReference>
<keyword evidence="1" id="KW-0812">Transmembrane</keyword>
<evidence type="ECO:0000256" key="1">
    <source>
        <dbReference type="SAM" id="Phobius"/>
    </source>
</evidence>
<protein>
    <submittedName>
        <fullName evidence="2">Uncharacterized protein</fullName>
    </submittedName>
</protein>
<comment type="caution">
    <text evidence="2">The sequence shown here is derived from an EMBL/GenBank/DDBJ whole genome shotgun (WGS) entry which is preliminary data.</text>
</comment>